<evidence type="ECO:0008006" key="4">
    <source>
        <dbReference type="Google" id="ProtNLM"/>
    </source>
</evidence>
<organism evidence="2 3">
    <name type="scientific">Catellatospora methionotrophica</name>
    <dbReference type="NCBI Taxonomy" id="121620"/>
    <lineage>
        <taxon>Bacteria</taxon>
        <taxon>Bacillati</taxon>
        <taxon>Actinomycetota</taxon>
        <taxon>Actinomycetes</taxon>
        <taxon>Micromonosporales</taxon>
        <taxon>Micromonosporaceae</taxon>
        <taxon>Catellatospora</taxon>
    </lineage>
</organism>
<dbReference type="EMBL" id="BONJ01000009">
    <property type="protein sequence ID" value="GIG14176.1"/>
    <property type="molecule type" value="Genomic_DNA"/>
</dbReference>
<evidence type="ECO:0000313" key="3">
    <source>
        <dbReference type="Proteomes" id="UP000660339"/>
    </source>
</evidence>
<dbReference type="Proteomes" id="UP000660339">
    <property type="component" value="Unassembled WGS sequence"/>
</dbReference>
<keyword evidence="3" id="KW-1185">Reference proteome</keyword>
<sequence>MELRSRRVRAAVLAAAVGMGGLAVAGTPAAAAPHYDNAPSVQVGYTDAATPRSAYDTAEGVHMPLGSSVDAAGVTHTSRVYATFDLARLRGSRFLGSTLRIREFSAADCGKRAIELWRTEQIGRTPSWRRAPAEIAKVDEILTPEYCPTADISFDTTAVINEALAAGDRKVSFVLRVPAAHEADPTYGRRLNWYHSVSLGVQYNTVPKIDNKNLYNGGVPCVANAPYPVLGYHAGNLQAVGTDADSGDQRSLRFDYALWPKSDPAARTERSVDGRESGRAATTVVPEELLADGVTYAWQARVGDGLDVSAWSKVCYFVADRTAPPAAQVTSPNYPLTGGPFAYAPLGEPGTFTFSGNGDADVAGFVYGWGVAGVRQCTAGELGQLVCPDLFTAPGAVRAHTPGGTATVSLNPPGTYNTLEVMSVDVAGRTSAPVRYQISLSPSSYPAITVVGGEPEWNKPVTLRFSTAAGIVGTTEYEYQLDGVTHTVPAGEDGTATITFVADRLTGFSVNVRSHSANGWISPSWSKSVQFLSRPGVASAVYPADQVSGGVGVPGAFTFSPPPGWTQVQGYQYSFANGDYLFVAAGQDGRATVTWTPEASGNVLLDVFAIDTNDNWSEYSNMYWFDVA</sequence>
<evidence type="ECO:0000313" key="2">
    <source>
        <dbReference type="EMBL" id="GIG14176.1"/>
    </source>
</evidence>
<name>A0A8J3PE47_9ACTN</name>
<keyword evidence="1" id="KW-0732">Signal</keyword>
<comment type="caution">
    <text evidence="2">The sequence shown here is derived from an EMBL/GenBank/DDBJ whole genome shotgun (WGS) entry which is preliminary data.</text>
</comment>
<feature type="signal peptide" evidence="1">
    <location>
        <begin position="1"/>
        <end position="25"/>
    </location>
</feature>
<reference evidence="2" key="1">
    <citation type="submission" date="2021-01" db="EMBL/GenBank/DDBJ databases">
        <title>Whole genome shotgun sequence of Catellatospora methionotrophica NBRC 14553.</title>
        <authorList>
            <person name="Komaki H."/>
            <person name="Tamura T."/>
        </authorList>
    </citation>
    <scope>NUCLEOTIDE SEQUENCE</scope>
    <source>
        <strain evidence="2">NBRC 14553</strain>
    </source>
</reference>
<gene>
    <name evidence="2" type="ORF">Cme02nite_25080</name>
</gene>
<proteinExistence type="predicted"/>
<accession>A0A8J3PE47</accession>
<protein>
    <recommendedName>
        <fullName evidence="4">DNRLRE domain-containing protein</fullName>
    </recommendedName>
</protein>
<dbReference type="AlphaFoldDB" id="A0A8J3PE47"/>
<evidence type="ECO:0000256" key="1">
    <source>
        <dbReference type="SAM" id="SignalP"/>
    </source>
</evidence>
<feature type="chain" id="PRO_5038357865" description="DNRLRE domain-containing protein" evidence="1">
    <location>
        <begin position="26"/>
        <end position="628"/>
    </location>
</feature>
<dbReference type="RefSeq" id="WP_166381175.1">
    <property type="nucleotide sequence ID" value="NZ_BAAATT010000001.1"/>
</dbReference>